<evidence type="ECO:0000313" key="2">
    <source>
        <dbReference type="Proteomes" id="UP000230781"/>
    </source>
</evidence>
<accession>A0A2D3PNT8</accession>
<name>A0A2D3PNT8_9FUSO</name>
<protein>
    <submittedName>
        <fullName evidence="1">Uncharacterized protein</fullName>
    </submittedName>
</protein>
<evidence type="ECO:0000313" key="1">
    <source>
        <dbReference type="EMBL" id="ATV69363.1"/>
    </source>
</evidence>
<dbReference type="Proteomes" id="UP000230781">
    <property type="component" value="Chromosome"/>
</dbReference>
<sequence length="74" mass="8805">MINERTTEKYSAIYYGIIREGVKKMIRARISQTQKEFKEVQIKQKVSSLDQFGLGRIIENEMQFGEKIYENNKK</sequence>
<dbReference type="EMBL" id="CP024704">
    <property type="protein sequence ID" value="ATV69363.1"/>
    <property type="molecule type" value="Genomic_DNA"/>
</dbReference>
<reference evidence="1 2" key="1">
    <citation type="submission" date="2017-11" db="EMBL/GenBank/DDBJ databases">
        <title>Genome sequencing of Fusobacterium periodonticum KCOM 2555.</title>
        <authorList>
            <person name="Kook J.-K."/>
            <person name="Park S.-N."/>
            <person name="Lim Y.K."/>
        </authorList>
    </citation>
    <scope>NUCLEOTIDE SEQUENCE [LARGE SCALE GENOMIC DNA]</scope>
    <source>
        <strain evidence="1 2">KCOM 2555</strain>
    </source>
</reference>
<dbReference type="AlphaFoldDB" id="A0A2D3PNT8"/>
<proteinExistence type="predicted"/>
<gene>
    <name evidence="1" type="ORF">CTM98_00940</name>
</gene>
<organism evidence="1 2">
    <name type="scientific">Fusobacterium pseudoperiodonticum</name>
    <dbReference type="NCBI Taxonomy" id="2663009"/>
    <lineage>
        <taxon>Bacteria</taxon>
        <taxon>Fusobacteriati</taxon>
        <taxon>Fusobacteriota</taxon>
        <taxon>Fusobacteriia</taxon>
        <taxon>Fusobacteriales</taxon>
        <taxon>Fusobacteriaceae</taxon>
        <taxon>Fusobacterium</taxon>
    </lineage>
</organism>
<dbReference type="RefSeq" id="WP_100025738.1">
    <property type="nucleotide sequence ID" value="NZ_CP024704.1"/>
</dbReference>